<sequence length="436" mass="48781">MGWWSGDHHIHAAGCAHYKNPTEGVHAPDMMRHCLGEDLKVGANLTWGPCFDYQKQFFTGKDDDVSQFPYLLRYDVEVSGFGSHQSGHLCLLRLNNQMYPGGESKHHWPKLCLNTLRWAKRQGALVGPAHSGWGLNQTGPALPTYEVPPFNGIGANEYIADVTHMVPGPDGKPVPAVDFLSMVDTPSVWELNIWYHTLNCGFRTRISGETDFPCIYGERVGLGRSYVKLDGRLTYNDWCEGIRAGRNYVGDGRSHLIDFQVDNVQMGVDGSELRLAKADTVLVTAKVAARLNDEPIPGLANRSYAQKPYWHIERARLEGTRKVPVEVLVNGYAIAKQDIVADGELRDIAFEVPIEFSSWVALRILPSSHTNPVFVLVDGKPIRSSKRSAEWCLAGVKKCRLQKQRFMGADEIADFNAAYDHAERTYRRIIVESVTD</sequence>
<proteinExistence type="predicted"/>
<dbReference type="AlphaFoldDB" id="A0A381WPD0"/>
<reference evidence="1" key="1">
    <citation type="submission" date="2018-05" db="EMBL/GenBank/DDBJ databases">
        <authorList>
            <person name="Lanie J.A."/>
            <person name="Ng W.-L."/>
            <person name="Kazmierczak K.M."/>
            <person name="Andrzejewski T.M."/>
            <person name="Davidsen T.M."/>
            <person name="Wayne K.J."/>
            <person name="Tettelin H."/>
            <person name="Glass J.I."/>
            <person name="Rusch D."/>
            <person name="Podicherti R."/>
            <person name="Tsui H.-C.T."/>
            <person name="Winkler M.E."/>
        </authorList>
    </citation>
    <scope>NUCLEOTIDE SEQUENCE</scope>
</reference>
<accession>A0A381WPD0</accession>
<protein>
    <submittedName>
        <fullName evidence="1">Uncharacterized protein</fullName>
    </submittedName>
</protein>
<dbReference type="EMBL" id="UINC01012445">
    <property type="protein sequence ID" value="SVA54354.1"/>
    <property type="molecule type" value="Genomic_DNA"/>
</dbReference>
<dbReference type="NCBIfam" id="NF038032">
    <property type="entry name" value="CehA_McbA_metalo"/>
    <property type="match status" value="1"/>
</dbReference>
<name>A0A381WPD0_9ZZZZ</name>
<gene>
    <name evidence="1" type="ORF">METZ01_LOCUS107208</name>
</gene>
<organism evidence="1">
    <name type="scientific">marine metagenome</name>
    <dbReference type="NCBI Taxonomy" id="408172"/>
    <lineage>
        <taxon>unclassified sequences</taxon>
        <taxon>metagenomes</taxon>
        <taxon>ecological metagenomes</taxon>
    </lineage>
</organism>
<evidence type="ECO:0000313" key="1">
    <source>
        <dbReference type="EMBL" id="SVA54354.1"/>
    </source>
</evidence>